<name>I3ZCY6_TERRK</name>
<evidence type="ECO:0000313" key="6">
    <source>
        <dbReference type="EMBL" id="AFL87104.1"/>
    </source>
</evidence>
<dbReference type="GO" id="GO:0065002">
    <property type="term" value="P:intracellular protein transmembrane transport"/>
    <property type="evidence" value="ECO:0007669"/>
    <property type="project" value="TreeGrafter"/>
</dbReference>
<comment type="subunit">
    <text evidence="5">Forms a complex with TatA.</text>
</comment>
<feature type="transmembrane region" description="Helical" evidence="5">
    <location>
        <begin position="206"/>
        <end position="223"/>
    </location>
</feature>
<dbReference type="Proteomes" id="UP000006056">
    <property type="component" value="Chromosome"/>
</dbReference>
<dbReference type="GO" id="GO:0009977">
    <property type="term" value="F:proton motive force dependent protein transmembrane transporter activity"/>
    <property type="evidence" value="ECO:0007669"/>
    <property type="project" value="TreeGrafter"/>
</dbReference>
<evidence type="ECO:0000256" key="2">
    <source>
        <dbReference type="ARBA" id="ARBA00022692"/>
    </source>
</evidence>
<evidence type="ECO:0000313" key="7">
    <source>
        <dbReference type="Proteomes" id="UP000006056"/>
    </source>
</evidence>
<evidence type="ECO:0000256" key="3">
    <source>
        <dbReference type="ARBA" id="ARBA00022989"/>
    </source>
</evidence>
<dbReference type="Pfam" id="PF00902">
    <property type="entry name" value="TatC"/>
    <property type="match status" value="1"/>
</dbReference>
<keyword evidence="4 5" id="KW-0472">Membrane</keyword>
<dbReference type="GO" id="GO:0033281">
    <property type="term" value="C:TAT protein transport complex"/>
    <property type="evidence" value="ECO:0007669"/>
    <property type="project" value="UniProtKB-UniRule"/>
</dbReference>
<dbReference type="GO" id="GO:0043953">
    <property type="term" value="P:protein transport by the Tat complex"/>
    <property type="evidence" value="ECO:0007669"/>
    <property type="project" value="UniProtKB-UniRule"/>
</dbReference>
<reference evidence="6 7" key="1">
    <citation type="submission" date="2012-06" db="EMBL/GenBank/DDBJ databases">
        <title>Complete genome of Terriglobus roseus DSM 18391.</title>
        <authorList>
            <consortium name="US DOE Joint Genome Institute (JGI-PGF)"/>
            <person name="Lucas S."/>
            <person name="Copeland A."/>
            <person name="Lapidus A."/>
            <person name="Glavina del Rio T."/>
            <person name="Dalin E."/>
            <person name="Tice H."/>
            <person name="Bruce D."/>
            <person name="Goodwin L."/>
            <person name="Pitluck S."/>
            <person name="Peters L."/>
            <person name="Mikhailova N."/>
            <person name="Munk A.C.C."/>
            <person name="Kyrpides N."/>
            <person name="Mavromatis K."/>
            <person name="Ivanova N."/>
            <person name="Brettin T."/>
            <person name="Detter J.C."/>
            <person name="Han C."/>
            <person name="Larimer F."/>
            <person name="Land M."/>
            <person name="Hauser L."/>
            <person name="Markowitz V."/>
            <person name="Cheng J.-F."/>
            <person name="Hugenholtz P."/>
            <person name="Woyke T."/>
            <person name="Wu D."/>
            <person name="Brambilla E."/>
            <person name="Klenk H.-P."/>
            <person name="Eisen J.A."/>
        </authorList>
    </citation>
    <scope>NUCLEOTIDE SEQUENCE [LARGE SCALE GENOMIC DNA]</scope>
    <source>
        <strain evidence="7">DSM 18391 / NRRL B-41598 / KBS 63</strain>
    </source>
</reference>
<feature type="transmembrane region" description="Helical" evidence="5">
    <location>
        <begin position="118"/>
        <end position="137"/>
    </location>
</feature>
<keyword evidence="5" id="KW-1003">Cell membrane</keyword>
<evidence type="ECO:0000256" key="5">
    <source>
        <dbReference type="HAMAP-Rule" id="MF_00902"/>
    </source>
</evidence>
<dbReference type="PROSITE" id="PS01218">
    <property type="entry name" value="TATC"/>
    <property type="match status" value="1"/>
</dbReference>
<sequence>MSDVIDKAREAVQERAELPGMSLMEHLTELRARLIRSSIALVLCFFVAYIFHEKLFAIVTAPIDALHYPLNYTHPTDPLNLYLKTSLYGGAIISAPFILYQIWLFISPGMYSNEKKYVIPFMTATVALFFGGAYFGYHWVLPSALKMLIGDFGHRFHPIITIEDYNSFFLSIIFGLGITFELPIIIFFLALFGIVDGRFLVKHMRYAILIIFIIAAIICPLPDPLSMCLFAAPMLVLYALSVGVAFAVSPKKKELPA</sequence>
<proteinExistence type="inferred from homology"/>
<dbReference type="InterPro" id="IPR019820">
    <property type="entry name" value="Sec-indep_translocase_CS"/>
</dbReference>
<feature type="transmembrane region" description="Helical" evidence="5">
    <location>
        <begin position="168"/>
        <end position="194"/>
    </location>
</feature>
<keyword evidence="3 5" id="KW-1133">Transmembrane helix</keyword>
<dbReference type="HOGENOM" id="CLU_031942_3_3_0"/>
<comment type="subcellular location">
    <subcellularLocation>
        <location evidence="5">Cell membrane</location>
        <topology evidence="5">Multi-pass membrane protein</topology>
    </subcellularLocation>
    <subcellularLocation>
        <location evidence="1">Membrane</location>
        <topology evidence="1">Multi-pass membrane protein</topology>
    </subcellularLocation>
</comment>
<dbReference type="RefSeq" id="WP_014784673.1">
    <property type="nucleotide sequence ID" value="NC_018014.1"/>
</dbReference>
<dbReference type="KEGG" id="trs:Terro_0772"/>
<evidence type="ECO:0000256" key="1">
    <source>
        <dbReference type="ARBA" id="ARBA00004141"/>
    </source>
</evidence>
<protein>
    <recommendedName>
        <fullName evidence="5">Sec-independent protein translocase protein TatC</fullName>
    </recommendedName>
</protein>
<accession>I3ZCY6</accession>
<dbReference type="NCBIfam" id="TIGR00945">
    <property type="entry name" value="tatC"/>
    <property type="match status" value="1"/>
</dbReference>
<dbReference type="OrthoDB" id="9777044at2"/>
<feature type="transmembrane region" description="Helical" evidence="5">
    <location>
        <begin position="87"/>
        <end position="106"/>
    </location>
</feature>
<dbReference type="EMBL" id="CP003379">
    <property type="protein sequence ID" value="AFL87104.1"/>
    <property type="molecule type" value="Genomic_DNA"/>
</dbReference>
<organism evidence="6 7">
    <name type="scientific">Terriglobus roseus (strain DSM 18391 / NRRL B-41598 / KBS 63)</name>
    <dbReference type="NCBI Taxonomy" id="926566"/>
    <lineage>
        <taxon>Bacteria</taxon>
        <taxon>Pseudomonadati</taxon>
        <taxon>Acidobacteriota</taxon>
        <taxon>Terriglobia</taxon>
        <taxon>Terriglobales</taxon>
        <taxon>Acidobacteriaceae</taxon>
        <taxon>Terriglobus</taxon>
    </lineage>
</organism>
<keyword evidence="7" id="KW-1185">Reference proteome</keyword>
<keyword evidence="5" id="KW-0653">Protein transport</keyword>
<dbReference type="eggNOG" id="COG0805">
    <property type="taxonomic scope" value="Bacteria"/>
</dbReference>
<dbReference type="HAMAP" id="MF_00902">
    <property type="entry name" value="TatC"/>
    <property type="match status" value="1"/>
</dbReference>
<gene>
    <name evidence="5" type="primary">tatC</name>
    <name evidence="6" type="ordered locus">Terro_0772</name>
</gene>
<dbReference type="STRING" id="926566.Terro_0772"/>
<keyword evidence="5" id="KW-0811">Translocation</keyword>
<dbReference type="AlphaFoldDB" id="I3ZCY6"/>
<dbReference type="PANTHER" id="PTHR30371">
    <property type="entry name" value="SEC-INDEPENDENT PROTEIN TRANSLOCASE PROTEIN TATC"/>
    <property type="match status" value="1"/>
</dbReference>
<feature type="transmembrane region" description="Helical" evidence="5">
    <location>
        <begin position="229"/>
        <end position="248"/>
    </location>
</feature>
<feature type="transmembrane region" description="Helical" evidence="5">
    <location>
        <begin position="34"/>
        <end position="52"/>
    </location>
</feature>
<comment type="similarity">
    <text evidence="5">Belongs to the TatC family.</text>
</comment>
<comment type="function">
    <text evidence="5">Part of the twin-arginine translocation (Tat) system that transports large folded proteins containing a characteristic twin-arginine motif in their signal peptide across membranes.</text>
</comment>
<dbReference type="PRINTS" id="PR01840">
    <property type="entry name" value="TATCFAMILY"/>
</dbReference>
<evidence type="ECO:0000256" key="4">
    <source>
        <dbReference type="ARBA" id="ARBA00023136"/>
    </source>
</evidence>
<keyword evidence="2 5" id="KW-0812">Transmembrane</keyword>
<dbReference type="InterPro" id="IPR002033">
    <property type="entry name" value="TatC"/>
</dbReference>
<keyword evidence="5" id="KW-0813">Transport</keyword>
<dbReference type="PANTHER" id="PTHR30371:SF0">
    <property type="entry name" value="SEC-INDEPENDENT PROTEIN TRANSLOCASE PROTEIN TATC, CHLOROPLASTIC-RELATED"/>
    <property type="match status" value="1"/>
</dbReference>